<dbReference type="Proteomes" id="UP000683507">
    <property type="component" value="Chromosome"/>
</dbReference>
<proteinExistence type="predicted"/>
<name>A0A916JN21_9FLAO</name>
<organism evidence="1 2">
    <name type="scientific">Parvicella tangerina</name>
    <dbReference type="NCBI Taxonomy" id="2829795"/>
    <lineage>
        <taxon>Bacteria</taxon>
        <taxon>Pseudomonadati</taxon>
        <taxon>Bacteroidota</taxon>
        <taxon>Flavobacteriia</taxon>
        <taxon>Flavobacteriales</taxon>
        <taxon>Parvicellaceae</taxon>
        <taxon>Parvicella</taxon>
    </lineage>
</organism>
<dbReference type="AlphaFoldDB" id="A0A916JN21"/>
<sequence>MLHVTNYTLNTKLLLIILVLNVSLSSCSERELSDSDTSSSVNCDDLSQEQDYTTLTGTLVISPNGDFVFRAITDDSLGIACPTFLTPCGNGNNDYVKGQYHGYSSVRDLDDDFWISISGKYVNLDEYLDQDENFDRLTFIYDWVAIVDTPKKIHAFKILDSINAIDQNDLIKINSGRCVNNCLPKESFFRLTNLRQALNKIEFDIVWQIDSLNYKLVQFVE</sequence>
<keyword evidence="2" id="KW-1185">Reference proteome</keyword>
<protein>
    <submittedName>
        <fullName evidence="1">Uncharacterized protein</fullName>
    </submittedName>
</protein>
<accession>A0A916JN21</accession>
<dbReference type="EMBL" id="OU015584">
    <property type="protein sequence ID" value="CAG5083894.1"/>
    <property type="molecule type" value="Genomic_DNA"/>
</dbReference>
<dbReference type="KEGG" id="ptan:CRYO30217_02323"/>
<evidence type="ECO:0000313" key="2">
    <source>
        <dbReference type="Proteomes" id="UP000683507"/>
    </source>
</evidence>
<reference evidence="1" key="1">
    <citation type="submission" date="2021-04" db="EMBL/GenBank/DDBJ databases">
        <authorList>
            <person name="Rodrigo-Torres L."/>
            <person name="Arahal R. D."/>
            <person name="Lucena T."/>
        </authorList>
    </citation>
    <scope>NUCLEOTIDE SEQUENCE</scope>
    <source>
        <strain evidence="1">AS29M-1</strain>
    </source>
</reference>
<evidence type="ECO:0000313" key="1">
    <source>
        <dbReference type="EMBL" id="CAG5083894.1"/>
    </source>
</evidence>
<gene>
    <name evidence="1" type="ORF">CRYO30217_02323</name>
</gene>